<evidence type="ECO:0000313" key="3">
    <source>
        <dbReference type="Proteomes" id="UP000838878"/>
    </source>
</evidence>
<name>A0A8J9YDA0_9NEOP</name>
<evidence type="ECO:0000313" key="2">
    <source>
        <dbReference type="EMBL" id="CAH0723521.1"/>
    </source>
</evidence>
<reference evidence="2" key="1">
    <citation type="submission" date="2021-12" db="EMBL/GenBank/DDBJ databases">
        <authorList>
            <person name="Martin H S."/>
        </authorList>
    </citation>
    <scope>NUCLEOTIDE SEQUENCE</scope>
</reference>
<accession>A0A8J9YDA0</accession>
<protein>
    <recommendedName>
        <fullName evidence="4">Transmembrane protein 135 N-terminal domain-containing protein</fullName>
    </recommendedName>
</protein>
<feature type="transmembrane region" description="Helical" evidence="1">
    <location>
        <begin position="171"/>
        <end position="188"/>
    </location>
</feature>
<feature type="transmembrane region" description="Helical" evidence="1">
    <location>
        <begin position="23"/>
        <end position="49"/>
    </location>
</feature>
<feature type="non-terminal residue" evidence="2">
    <location>
        <position position="335"/>
    </location>
</feature>
<keyword evidence="1" id="KW-0472">Membrane</keyword>
<gene>
    <name evidence="2" type="ORF">BINO364_LOCUS9346</name>
</gene>
<feature type="transmembrane region" description="Helical" evidence="1">
    <location>
        <begin position="55"/>
        <end position="72"/>
    </location>
</feature>
<dbReference type="PANTHER" id="PTHR12459:SF15">
    <property type="entry name" value="TRANSMEMBRANE PROTEIN 135"/>
    <property type="match status" value="1"/>
</dbReference>
<keyword evidence="3" id="KW-1185">Reference proteome</keyword>
<dbReference type="EMBL" id="OV170224">
    <property type="protein sequence ID" value="CAH0723521.1"/>
    <property type="molecule type" value="Genomic_DNA"/>
</dbReference>
<dbReference type="InterPro" id="IPR026749">
    <property type="entry name" value="Tmem135"/>
</dbReference>
<sequence>MAQNLIKGKKILKKEELIKAGEYYIRSTILGALISGSSSTIVCILRWMSGRKMNYYNYILIPGTLNGVFISLEPPKRRGLVINLFCNLVIEYWLRALQRNGYISITKTKLTFLFMVGSALLFYLMRLEGDKDERTPLLWLFTVEKVRHKKDELDNVCPHKGSCLQHISQGALKYFGIGFGINVARVLLSRLSSPWKAILRARHFDLALFFASYIGIYRAVICYLCRKRGVDSAMYALPAGCLAGLSFIFKPSLGFAIASLTGAFKLFSTILYEKEILTDRVPLPVIMYCLSQGLLFHTRMMDPEVCPQYIFKVMSSVSNGRSDELHANLLKCVSK</sequence>
<organism evidence="2 3">
    <name type="scientific">Brenthis ino</name>
    <name type="common">lesser marbled fritillary</name>
    <dbReference type="NCBI Taxonomy" id="405034"/>
    <lineage>
        <taxon>Eukaryota</taxon>
        <taxon>Metazoa</taxon>
        <taxon>Ecdysozoa</taxon>
        <taxon>Arthropoda</taxon>
        <taxon>Hexapoda</taxon>
        <taxon>Insecta</taxon>
        <taxon>Pterygota</taxon>
        <taxon>Neoptera</taxon>
        <taxon>Endopterygota</taxon>
        <taxon>Lepidoptera</taxon>
        <taxon>Glossata</taxon>
        <taxon>Ditrysia</taxon>
        <taxon>Papilionoidea</taxon>
        <taxon>Nymphalidae</taxon>
        <taxon>Heliconiinae</taxon>
        <taxon>Argynnini</taxon>
        <taxon>Brenthis</taxon>
    </lineage>
</organism>
<dbReference type="Proteomes" id="UP000838878">
    <property type="component" value="Chromosome 4"/>
</dbReference>
<feature type="transmembrane region" description="Helical" evidence="1">
    <location>
        <begin position="208"/>
        <end position="225"/>
    </location>
</feature>
<dbReference type="AlphaFoldDB" id="A0A8J9YDA0"/>
<proteinExistence type="predicted"/>
<evidence type="ECO:0008006" key="4">
    <source>
        <dbReference type="Google" id="ProtNLM"/>
    </source>
</evidence>
<keyword evidence="1" id="KW-1133">Transmembrane helix</keyword>
<keyword evidence="1" id="KW-0812">Transmembrane</keyword>
<dbReference type="OrthoDB" id="291792at2759"/>
<dbReference type="PANTHER" id="PTHR12459">
    <property type="entry name" value="TRANSMEMBRANE PROTEIN 135-RELATED"/>
    <property type="match status" value="1"/>
</dbReference>
<feature type="transmembrane region" description="Helical" evidence="1">
    <location>
        <begin position="102"/>
        <end position="124"/>
    </location>
</feature>
<feature type="transmembrane region" description="Helical" evidence="1">
    <location>
        <begin position="79"/>
        <end position="96"/>
    </location>
</feature>
<evidence type="ECO:0000256" key="1">
    <source>
        <dbReference type="SAM" id="Phobius"/>
    </source>
</evidence>